<proteinExistence type="predicted"/>
<feature type="compositionally biased region" description="Polar residues" evidence="9">
    <location>
        <begin position="308"/>
        <end position="322"/>
    </location>
</feature>
<dbReference type="Gene3D" id="2.10.50.10">
    <property type="entry name" value="Tumor Necrosis Factor Receptor, subunit A, domain 2"/>
    <property type="match status" value="1"/>
</dbReference>
<evidence type="ECO:0000256" key="9">
    <source>
        <dbReference type="SAM" id="MobiDB-lite"/>
    </source>
</evidence>
<evidence type="ECO:0000256" key="4">
    <source>
        <dbReference type="ARBA" id="ARBA00022989"/>
    </source>
</evidence>
<reference evidence="12 13" key="1">
    <citation type="submission" date="2022-05" db="EMBL/GenBank/DDBJ databases">
        <authorList>
            <consortium name="Genoscope - CEA"/>
            <person name="William W."/>
        </authorList>
    </citation>
    <scope>NUCLEOTIDE SEQUENCE [LARGE SCALE GENOMIC DNA]</scope>
</reference>
<feature type="region of interest" description="Disordered" evidence="9">
    <location>
        <begin position="283"/>
        <end position="354"/>
    </location>
</feature>
<evidence type="ECO:0008006" key="14">
    <source>
        <dbReference type="Google" id="ProtNLM"/>
    </source>
</evidence>
<evidence type="ECO:0000256" key="2">
    <source>
        <dbReference type="ARBA" id="ARBA00022692"/>
    </source>
</evidence>
<feature type="transmembrane region" description="Helical" evidence="10">
    <location>
        <begin position="220"/>
        <end position="241"/>
    </location>
</feature>
<feature type="region of interest" description="Disordered" evidence="9">
    <location>
        <begin position="176"/>
        <end position="202"/>
    </location>
</feature>
<dbReference type="GO" id="GO:0043123">
    <property type="term" value="P:positive regulation of canonical NF-kappaB signal transduction"/>
    <property type="evidence" value="ECO:0007669"/>
    <property type="project" value="InterPro"/>
</dbReference>
<evidence type="ECO:0000313" key="13">
    <source>
        <dbReference type="Proteomes" id="UP001159428"/>
    </source>
</evidence>
<dbReference type="AlphaFoldDB" id="A0AAU9W7H2"/>
<evidence type="ECO:0000256" key="6">
    <source>
        <dbReference type="ARBA" id="ARBA00023157"/>
    </source>
</evidence>
<keyword evidence="4 10" id="KW-1133">Transmembrane helix</keyword>
<feature type="signal peptide" evidence="11">
    <location>
        <begin position="1"/>
        <end position="23"/>
    </location>
</feature>
<dbReference type="EMBL" id="CALNXJ010000008">
    <property type="protein sequence ID" value="CAH3046063.1"/>
    <property type="molecule type" value="Genomic_DNA"/>
</dbReference>
<evidence type="ECO:0000256" key="8">
    <source>
        <dbReference type="ARBA" id="ARBA00023180"/>
    </source>
</evidence>
<dbReference type="GO" id="GO:0038023">
    <property type="term" value="F:signaling receptor activity"/>
    <property type="evidence" value="ECO:0007669"/>
    <property type="project" value="InterPro"/>
</dbReference>
<evidence type="ECO:0000256" key="10">
    <source>
        <dbReference type="SAM" id="Phobius"/>
    </source>
</evidence>
<dbReference type="PANTHER" id="PTHR12120:SF10">
    <property type="entry name" value="TNFR-CYS DOMAIN-CONTAINING PROTEIN"/>
    <property type="match status" value="1"/>
</dbReference>
<comment type="subcellular location">
    <subcellularLocation>
        <location evidence="1">Membrane</location>
        <topology evidence="1">Single-pass membrane protein</topology>
    </subcellularLocation>
</comment>
<keyword evidence="2 10" id="KW-0812">Transmembrane</keyword>
<dbReference type="GO" id="GO:0046330">
    <property type="term" value="P:positive regulation of JNK cascade"/>
    <property type="evidence" value="ECO:0007669"/>
    <property type="project" value="InterPro"/>
</dbReference>
<keyword evidence="13" id="KW-1185">Reference proteome</keyword>
<sequence>MEEIFQLFLFSLLSLLLHVSVQANSSCQPDQITIKDPKTGSIQCQDCLKCPPGEGLSVNCGEVITPSTPVQCKPCVLGETYSASLKAGACEDCGNCGEYRETTKACTVTSRAVCGRCKSGAYAEGMLGLCKPCSPCCNDNKDIVIPECQVPGVPTGMQCSYLRSNKCSALVTSTISPTPSTPQDQSITPWWPSSSTTSTEVISSPSEPAVNLIEENSPNVSVIAGSVVGGLLVAITILVVACRKVMRKRRKATVEDGAAQTQNCEQGNYQEVTREQIEDRVFLHEDSPLPHPTQEEAGDKSSEKKGVQETTSPLSGQSSLVSDSELDGSVVKQYTKSSKKQVHSPPNVVTRKTTVTMVKVTDEKVTTV</sequence>
<name>A0AAU9W7H2_9CNID</name>
<comment type="caution">
    <text evidence="12">The sequence shown here is derived from an EMBL/GenBank/DDBJ whole genome shotgun (WGS) entry which is preliminary data.</text>
</comment>
<dbReference type="GO" id="GO:0016020">
    <property type="term" value="C:membrane"/>
    <property type="evidence" value="ECO:0007669"/>
    <property type="project" value="UniProtKB-SubCell"/>
</dbReference>
<keyword evidence="8" id="KW-0325">Glycoprotein</keyword>
<keyword evidence="3" id="KW-0677">Repeat</keyword>
<evidence type="ECO:0000256" key="1">
    <source>
        <dbReference type="ARBA" id="ARBA00004167"/>
    </source>
</evidence>
<feature type="compositionally biased region" description="Basic and acidic residues" evidence="9">
    <location>
        <begin position="283"/>
        <end position="307"/>
    </location>
</feature>
<feature type="chain" id="PRO_5043538390" description="TNFR-Cys domain-containing protein" evidence="11">
    <location>
        <begin position="24"/>
        <end position="368"/>
    </location>
</feature>
<keyword evidence="11" id="KW-0732">Signal</keyword>
<gene>
    <name evidence="12" type="ORF">PMEA_00033071</name>
</gene>
<keyword evidence="5 10" id="KW-0472">Membrane</keyword>
<organism evidence="12 13">
    <name type="scientific">Pocillopora meandrina</name>
    <dbReference type="NCBI Taxonomy" id="46732"/>
    <lineage>
        <taxon>Eukaryota</taxon>
        <taxon>Metazoa</taxon>
        <taxon>Cnidaria</taxon>
        <taxon>Anthozoa</taxon>
        <taxon>Hexacorallia</taxon>
        <taxon>Scleractinia</taxon>
        <taxon>Astrocoeniina</taxon>
        <taxon>Pocilloporidae</taxon>
        <taxon>Pocillopora</taxon>
    </lineage>
</organism>
<keyword evidence="7" id="KW-0675">Receptor</keyword>
<dbReference type="PANTHER" id="PTHR12120">
    <property type="entry name" value="TNFR-CYS DOMAIN-CONTAINING PROTEIN"/>
    <property type="match status" value="1"/>
</dbReference>
<evidence type="ECO:0000256" key="7">
    <source>
        <dbReference type="ARBA" id="ARBA00023170"/>
    </source>
</evidence>
<evidence type="ECO:0000256" key="5">
    <source>
        <dbReference type="ARBA" id="ARBA00023136"/>
    </source>
</evidence>
<evidence type="ECO:0000256" key="11">
    <source>
        <dbReference type="SAM" id="SignalP"/>
    </source>
</evidence>
<accession>A0AAU9W7H2</accession>
<dbReference type="InterPro" id="IPR047526">
    <property type="entry name" value="TNR19/27/EDAR"/>
</dbReference>
<evidence type="ECO:0000313" key="12">
    <source>
        <dbReference type="EMBL" id="CAH3046063.1"/>
    </source>
</evidence>
<evidence type="ECO:0000256" key="3">
    <source>
        <dbReference type="ARBA" id="ARBA00022737"/>
    </source>
</evidence>
<protein>
    <recommendedName>
        <fullName evidence="14">TNFR-Cys domain-containing protein</fullName>
    </recommendedName>
</protein>
<dbReference type="Proteomes" id="UP001159428">
    <property type="component" value="Unassembled WGS sequence"/>
</dbReference>
<keyword evidence="6" id="KW-1015">Disulfide bond</keyword>